<organism evidence="2 3">
    <name type="scientific">Candidatus Doudnabacteria bacterium RIFCSPLOWO2_01_FULL_44_21</name>
    <dbReference type="NCBI Taxonomy" id="1817841"/>
    <lineage>
        <taxon>Bacteria</taxon>
        <taxon>Candidatus Doudnaibacteriota</taxon>
    </lineage>
</organism>
<feature type="transmembrane region" description="Helical" evidence="1">
    <location>
        <begin position="54"/>
        <end position="76"/>
    </location>
</feature>
<evidence type="ECO:0000313" key="3">
    <source>
        <dbReference type="Proteomes" id="UP000177281"/>
    </source>
</evidence>
<dbReference type="EMBL" id="MFFB01000009">
    <property type="protein sequence ID" value="OGE94751.1"/>
    <property type="molecule type" value="Genomic_DNA"/>
</dbReference>
<keyword evidence="1" id="KW-1133">Transmembrane helix</keyword>
<sequence length="115" mass="13321">MTKKQKIWLWVSLGIFVIPEIVWSPIVSLFYSFAQNSNNAQLLRSSFLYHPDNRNILTSILFLQFLGLLLTTILLIKLNLKLKKPILWLLIVFLFILTIITFFLFGFSVAFNGIG</sequence>
<keyword evidence="1" id="KW-0472">Membrane</keyword>
<dbReference type="STRING" id="1817841.A3B10_04250"/>
<gene>
    <name evidence="2" type="ORF">A3B10_04250</name>
</gene>
<evidence type="ECO:0000313" key="2">
    <source>
        <dbReference type="EMBL" id="OGE94751.1"/>
    </source>
</evidence>
<keyword evidence="1" id="KW-0812">Transmembrane</keyword>
<accession>A0A1F5PXT2</accession>
<evidence type="ECO:0000256" key="1">
    <source>
        <dbReference type="SAM" id="Phobius"/>
    </source>
</evidence>
<reference evidence="2 3" key="1">
    <citation type="journal article" date="2016" name="Nat. Commun.">
        <title>Thousands of microbial genomes shed light on interconnected biogeochemical processes in an aquifer system.</title>
        <authorList>
            <person name="Anantharaman K."/>
            <person name="Brown C.T."/>
            <person name="Hug L.A."/>
            <person name="Sharon I."/>
            <person name="Castelle C.J."/>
            <person name="Probst A.J."/>
            <person name="Thomas B.C."/>
            <person name="Singh A."/>
            <person name="Wilkins M.J."/>
            <person name="Karaoz U."/>
            <person name="Brodie E.L."/>
            <person name="Williams K.H."/>
            <person name="Hubbard S.S."/>
            <person name="Banfield J.F."/>
        </authorList>
    </citation>
    <scope>NUCLEOTIDE SEQUENCE [LARGE SCALE GENOMIC DNA]</scope>
</reference>
<comment type="caution">
    <text evidence="2">The sequence shown here is derived from an EMBL/GenBank/DDBJ whole genome shotgun (WGS) entry which is preliminary data.</text>
</comment>
<protein>
    <submittedName>
        <fullName evidence="2">Uncharacterized protein</fullName>
    </submittedName>
</protein>
<feature type="transmembrane region" description="Helical" evidence="1">
    <location>
        <begin position="7"/>
        <end position="34"/>
    </location>
</feature>
<dbReference type="Proteomes" id="UP000177281">
    <property type="component" value="Unassembled WGS sequence"/>
</dbReference>
<proteinExistence type="predicted"/>
<name>A0A1F5PXT2_9BACT</name>
<feature type="transmembrane region" description="Helical" evidence="1">
    <location>
        <begin position="88"/>
        <end position="111"/>
    </location>
</feature>
<dbReference type="AlphaFoldDB" id="A0A1F5PXT2"/>